<feature type="domain" description="TNase-like" evidence="1">
    <location>
        <begin position="183"/>
        <end position="284"/>
    </location>
</feature>
<dbReference type="InterPro" id="IPR016071">
    <property type="entry name" value="Staphylococal_nuclease_OB-fold"/>
</dbReference>
<reference evidence="3" key="2">
    <citation type="journal article" date="2018" name="Plant J.">
        <title>The Sorghum bicolor reference genome: improved assembly, gene annotations, a transcriptome atlas, and signatures of genome organization.</title>
        <authorList>
            <person name="McCormick R.F."/>
            <person name="Truong S.K."/>
            <person name="Sreedasyam A."/>
            <person name="Jenkins J."/>
            <person name="Shu S."/>
            <person name="Sims D."/>
            <person name="Kennedy M."/>
            <person name="Amirebrahimi M."/>
            <person name="Weers B.D."/>
            <person name="McKinley B."/>
            <person name="Mattison A."/>
            <person name="Morishige D.T."/>
            <person name="Grimwood J."/>
            <person name="Schmutz J."/>
            <person name="Mullet J.E."/>
        </authorList>
    </citation>
    <scope>NUCLEOTIDE SEQUENCE [LARGE SCALE GENOMIC DNA]</scope>
    <source>
        <strain evidence="3">cv. BTx623</strain>
    </source>
</reference>
<dbReference type="AlphaFoldDB" id="A0A1Z5R4D1"/>
<evidence type="ECO:0000313" key="2">
    <source>
        <dbReference type="EMBL" id="OQU78607.1"/>
    </source>
</evidence>
<gene>
    <name evidence="2" type="ORF">SORBI_3008G008801</name>
</gene>
<sequence length="305" mass="34582">MENILRCFTGGNNHGDDYYPHYHPTSKPSIGLQAADWGSPPRVPEALRNNVTSSKKAQVKWYRNILEAYKNSIAAALSRIQRADLEGILAFYNLPIPSFSSASTSSDHQPSSLPEGIQFVLNTLPVHNKSIGDGDGFTAYVDTADPRESANVPLEVHEMVIERTQARIDRDYQMADALLRSLNEAGYKIITILGEEILANKYRIRMRGVDAPELKMASGKESRNALVKLIGGKRVTIYVYGQDQLGEQMLKSGHVWHFKNYDKRPEFAQWEREARAARRGLFASENPEKPWDWRRHQRNANIPVY</sequence>
<dbReference type="SMART" id="SM00318">
    <property type="entry name" value="SNc"/>
    <property type="match status" value="1"/>
</dbReference>
<dbReference type="InParanoid" id="A0A1Z5R4D1"/>
<dbReference type="Gene3D" id="2.40.50.90">
    <property type="match status" value="1"/>
</dbReference>
<dbReference type="Pfam" id="PF00565">
    <property type="entry name" value="SNase"/>
    <property type="match status" value="1"/>
</dbReference>
<evidence type="ECO:0000313" key="3">
    <source>
        <dbReference type="Proteomes" id="UP000000768"/>
    </source>
</evidence>
<organism evidence="2 3">
    <name type="scientific">Sorghum bicolor</name>
    <name type="common">Sorghum</name>
    <name type="synonym">Sorghum vulgare</name>
    <dbReference type="NCBI Taxonomy" id="4558"/>
    <lineage>
        <taxon>Eukaryota</taxon>
        <taxon>Viridiplantae</taxon>
        <taxon>Streptophyta</taxon>
        <taxon>Embryophyta</taxon>
        <taxon>Tracheophyta</taxon>
        <taxon>Spermatophyta</taxon>
        <taxon>Magnoliopsida</taxon>
        <taxon>Liliopsida</taxon>
        <taxon>Poales</taxon>
        <taxon>Poaceae</taxon>
        <taxon>PACMAD clade</taxon>
        <taxon>Panicoideae</taxon>
        <taxon>Andropogonodae</taxon>
        <taxon>Andropogoneae</taxon>
        <taxon>Sorghinae</taxon>
        <taxon>Sorghum</taxon>
    </lineage>
</organism>
<dbReference type="OMA" id="CNNVFIQ"/>
<dbReference type="PANTHER" id="PTHR12302:SF17">
    <property type="entry name" value="STAPHYLOCOCCAL-LIKE NUCLEASE CAN3-RELATED"/>
    <property type="match status" value="1"/>
</dbReference>
<reference evidence="2 3" key="1">
    <citation type="journal article" date="2009" name="Nature">
        <title>The Sorghum bicolor genome and the diversification of grasses.</title>
        <authorList>
            <person name="Paterson A.H."/>
            <person name="Bowers J.E."/>
            <person name="Bruggmann R."/>
            <person name="Dubchak I."/>
            <person name="Grimwood J."/>
            <person name="Gundlach H."/>
            <person name="Haberer G."/>
            <person name="Hellsten U."/>
            <person name="Mitros T."/>
            <person name="Poliakov A."/>
            <person name="Schmutz J."/>
            <person name="Spannagl M."/>
            <person name="Tang H."/>
            <person name="Wang X."/>
            <person name="Wicker T."/>
            <person name="Bharti A.K."/>
            <person name="Chapman J."/>
            <person name="Feltus F.A."/>
            <person name="Gowik U."/>
            <person name="Grigoriev I.V."/>
            <person name="Lyons E."/>
            <person name="Maher C.A."/>
            <person name="Martis M."/>
            <person name="Narechania A."/>
            <person name="Otillar R.P."/>
            <person name="Penning B.W."/>
            <person name="Salamov A.A."/>
            <person name="Wang Y."/>
            <person name="Zhang L."/>
            <person name="Carpita N.C."/>
            <person name="Freeling M."/>
            <person name="Gingle A.R."/>
            <person name="Hash C.T."/>
            <person name="Keller B."/>
            <person name="Klein P."/>
            <person name="Kresovich S."/>
            <person name="McCann M.C."/>
            <person name="Ming R."/>
            <person name="Peterson D.G."/>
            <person name="Mehboob-ur-Rahman"/>
            <person name="Ware D."/>
            <person name="Westhoff P."/>
            <person name="Mayer K.F."/>
            <person name="Messing J."/>
            <person name="Rokhsar D.S."/>
        </authorList>
    </citation>
    <scope>NUCLEOTIDE SEQUENCE [LARGE SCALE GENOMIC DNA]</scope>
    <source>
        <strain evidence="3">cv. BTx623</strain>
    </source>
</reference>
<proteinExistence type="predicted"/>
<dbReference type="InterPro" id="IPR035437">
    <property type="entry name" value="SNase_OB-fold_sf"/>
</dbReference>
<keyword evidence="3" id="KW-1185">Reference proteome</keyword>
<name>A0A1Z5R4D1_SORBI</name>
<accession>A0A1Z5R4D1</accession>
<dbReference type="SUPFAM" id="SSF50199">
    <property type="entry name" value="Staphylococcal nuclease"/>
    <property type="match status" value="1"/>
</dbReference>
<evidence type="ECO:0000259" key="1">
    <source>
        <dbReference type="SMART" id="SM00318"/>
    </source>
</evidence>
<dbReference type="Proteomes" id="UP000000768">
    <property type="component" value="Chromosome 8"/>
</dbReference>
<dbReference type="Gramene" id="OQU78607">
    <property type="protein sequence ID" value="OQU78607"/>
    <property type="gene ID" value="SORBI_3008G008801"/>
</dbReference>
<dbReference type="PANTHER" id="PTHR12302">
    <property type="entry name" value="EBNA2 BINDING PROTEIN P100"/>
    <property type="match status" value="1"/>
</dbReference>
<dbReference type="EMBL" id="CM000767">
    <property type="protein sequence ID" value="OQU78607.1"/>
    <property type="molecule type" value="Genomic_DNA"/>
</dbReference>
<dbReference type="eggNOG" id="ENOG502QT2R">
    <property type="taxonomic scope" value="Eukaryota"/>
</dbReference>
<protein>
    <recommendedName>
        <fullName evidence="1">TNase-like domain-containing protein</fullName>
    </recommendedName>
</protein>